<dbReference type="Pfam" id="PF14693">
    <property type="entry name" value="Ribosomal_TL5_C"/>
    <property type="match status" value="1"/>
</dbReference>
<evidence type="ECO:0000256" key="3">
    <source>
        <dbReference type="ARBA" id="ARBA00022980"/>
    </source>
</evidence>
<comment type="function">
    <text evidence="5">This is one of the proteins that binds to the 5S RNA in the ribosome where it forms part of the central protuberance.</text>
</comment>
<sequence length="212" mass="22893">MAVSLKANVRTDSKRSTLNKLRSGGRIPGIVYGKGKENTSVSVDNLTLIKTLRDEGKNVIISLDIEGDSKVDVMLHDYQIEALRGDVYHVDFYAVDMSSEIDVNVPVHLEGEAQGVKDGGILSQPLYELAGKAKPTEIPESITVDISKLEVGDSVTVADLPKISNFEITEDEATTIANVLPPTTEEVVEPGETQDGSVEPELVDGEDSNNQE</sequence>
<comment type="subunit">
    <text evidence="5">Part of the 50S ribosomal subunit; part of the 5S rRNA/L5/L18/L25 subcomplex. Contacts the 5S rRNA. Binds to the 5S rRNA independently of L5 and L18.</text>
</comment>
<dbReference type="InterPro" id="IPR011035">
    <property type="entry name" value="Ribosomal_bL25/Gln-tRNA_synth"/>
</dbReference>
<keyword evidence="1 5" id="KW-0699">rRNA-binding</keyword>
<evidence type="ECO:0000313" key="9">
    <source>
        <dbReference type="EMBL" id="KGX90082.1"/>
    </source>
</evidence>
<dbReference type="InterPro" id="IPR029751">
    <property type="entry name" value="Ribosomal_L25_dom"/>
</dbReference>
<dbReference type="CDD" id="cd00495">
    <property type="entry name" value="Ribosomal_L25_TL5_CTC"/>
    <property type="match status" value="1"/>
</dbReference>
<evidence type="ECO:0000259" key="7">
    <source>
        <dbReference type="Pfam" id="PF01386"/>
    </source>
</evidence>
<feature type="domain" description="Large ribosomal subunit protein bL25 beta" evidence="8">
    <location>
        <begin position="100"/>
        <end position="182"/>
    </location>
</feature>
<dbReference type="InterPro" id="IPR020056">
    <property type="entry name" value="Rbsml_bL25/Gln-tRNA_synth_N"/>
</dbReference>
<feature type="compositionally biased region" description="Acidic residues" evidence="6">
    <location>
        <begin position="201"/>
        <end position="212"/>
    </location>
</feature>
<dbReference type="PANTHER" id="PTHR33284">
    <property type="entry name" value="RIBOSOMAL PROTEIN L25/GLN-TRNA SYNTHETASE, ANTI-CODON-BINDING DOMAIN-CONTAINING PROTEIN"/>
    <property type="match status" value="1"/>
</dbReference>
<feature type="domain" description="Large ribosomal subunit protein bL25 L25" evidence="7">
    <location>
        <begin position="5"/>
        <end position="92"/>
    </location>
</feature>
<dbReference type="InterPro" id="IPR020930">
    <property type="entry name" value="Ribosomal_uL5_bac-type"/>
</dbReference>
<dbReference type="GO" id="GO:0006412">
    <property type="term" value="P:translation"/>
    <property type="evidence" value="ECO:0007669"/>
    <property type="project" value="UniProtKB-UniRule"/>
</dbReference>
<evidence type="ECO:0000313" key="10">
    <source>
        <dbReference type="Proteomes" id="UP000030528"/>
    </source>
</evidence>
<keyword evidence="10" id="KW-1185">Reference proteome</keyword>
<dbReference type="STRING" id="1385510.GCA_000425205_03478"/>
<gene>
    <name evidence="5" type="primary">rplY</name>
    <name evidence="5" type="synonym">ctc</name>
    <name evidence="9" type="ORF">N781_08535</name>
</gene>
<proteinExistence type="inferred from homology"/>
<evidence type="ECO:0000256" key="5">
    <source>
        <dbReference type="HAMAP-Rule" id="MF_01334"/>
    </source>
</evidence>
<feature type="compositionally biased region" description="Low complexity" evidence="6">
    <location>
        <begin position="179"/>
        <end position="193"/>
    </location>
</feature>
<dbReference type="GO" id="GO:0008097">
    <property type="term" value="F:5S rRNA binding"/>
    <property type="evidence" value="ECO:0007669"/>
    <property type="project" value="InterPro"/>
</dbReference>
<dbReference type="NCBIfam" id="TIGR00731">
    <property type="entry name" value="bL25_bact_ctc"/>
    <property type="match status" value="1"/>
</dbReference>
<evidence type="ECO:0000256" key="2">
    <source>
        <dbReference type="ARBA" id="ARBA00022884"/>
    </source>
</evidence>
<dbReference type="InterPro" id="IPR037121">
    <property type="entry name" value="Ribosomal_bL25_C"/>
</dbReference>
<feature type="region of interest" description="Disordered" evidence="6">
    <location>
        <begin position="179"/>
        <end position="212"/>
    </location>
</feature>
<comment type="similarity">
    <text evidence="5">Belongs to the bacterial ribosomal protein bL25 family. CTC subfamily.</text>
</comment>
<comment type="caution">
    <text evidence="9">The sequence shown here is derived from an EMBL/GenBank/DDBJ whole genome shotgun (WGS) entry which is preliminary data.</text>
</comment>
<dbReference type="GO" id="GO:0003735">
    <property type="term" value="F:structural constituent of ribosome"/>
    <property type="evidence" value="ECO:0007669"/>
    <property type="project" value="InterPro"/>
</dbReference>
<dbReference type="eggNOG" id="COG1825">
    <property type="taxonomic scope" value="Bacteria"/>
</dbReference>
<evidence type="ECO:0000256" key="4">
    <source>
        <dbReference type="ARBA" id="ARBA00023274"/>
    </source>
</evidence>
<dbReference type="EMBL" id="AVPE01000017">
    <property type="protein sequence ID" value="KGX90082.1"/>
    <property type="molecule type" value="Genomic_DNA"/>
</dbReference>
<keyword evidence="4 5" id="KW-0687">Ribonucleoprotein</keyword>
<dbReference type="PANTHER" id="PTHR33284:SF1">
    <property type="entry name" value="RIBOSOMAL PROTEIN L25_GLN-TRNA SYNTHETASE, ANTI-CODON-BINDING DOMAIN-CONTAINING PROTEIN"/>
    <property type="match status" value="1"/>
</dbReference>
<dbReference type="AlphaFoldDB" id="A0A0A5I2L0"/>
<evidence type="ECO:0000256" key="6">
    <source>
        <dbReference type="SAM" id="MobiDB-lite"/>
    </source>
</evidence>
<dbReference type="Gene3D" id="2.40.240.10">
    <property type="entry name" value="Ribosomal Protein L25, Chain P"/>
    <property type="match status" value="1"/>
</dbReference>
<dbReference type="GO" id="GO:0022625">
    <property type="term" value="C:cytosolic large ribosomal subunit"/>
    <property type="evidence" value="ECO:0007669"/>
    <property type="project" value="TreeGrafter"/>
</dbReference>
<dbReference type="RefSeq" id="WP_026801664.1">
    <property type="nucleotide sequence ID" value="NZ_AULI01000021.1"/>
</dbReference>
<name>A0A0A5I2L0_9BACI</name>
<dbReference type="Pfam" id="PF01386">
    <property type="entry name" value="Ribosomal_L25p"/>
    <property type="match status" value="1"/>
</dbReference>
<dbReference type="InterPro" id="IPR020057">
    <property type="entry name" value="Ribosomal_bL25_b-dom"/>
</dbReference>
<dbReference type="InterPro" id="IPR001021">
    <property type="entry name" value="Ribosomal_bL25_long"/>
</dbReference>
<keyword evidence="3 5" id="KW-0689">Ribosomal protein</keyword>
<dbReference type="OrthoDB" id="9790002at2"/>
<dbReference type="Proteomes" id="UP000030528">
    <property type="component" value="Unassembled WGS sequence"/>
</dbReference>
<evidence type="ECO:0000259" key="8">
    <source>
        <dbReference type="Pfam" id="PF14693"/>
    </source>
</evidence>
<organism evidence="9 10">
    <name type="scientific">Pontibacillus halophilus JSM 076056 = DSM 19796</name>
    <dbReference type="NCBI Taxonomy" id="1385510"/>
    <lineage>
        <taxon>Bacteria</taxon>
        <taxon>Bacillati</taxon>
        <taxon>Bacillota</taxon>
        <taxon>Bacilli</taxon>
        <taxon>Bacillales</taxon>
        <taxon>Bacillaceae</taxon>
        <taxon>Pontibacillus</taxon>
    </lineage>
</organism>
<dbReference type="NCBIfam" id="NF004133">
    <property type="entry name" value="PRK05618.2-4"/>
    <property type="match status" value="1"/>
</dbReference>
<accession>A0A0A5I2L0</accession>
<evidence type="ECO:0000256" key="1">
    <source>
        <dbReference type="ARBA" id="ARBA00022730"/>
    </source>
</evidence>
<dbReference type="HAMAP" id="MF_01334">
    <property type="entry name" value="Ribosomal_bL25_CTC"/>
    <property type="match status" value="1"/>
</dbReference>
<dbReference type="Gene3D" id="2.170.120.20">
    <property type="entry name" value="Ribosomal protein L25, beta domain"/>
    <property type="match status" value="1"/>
</dbReference>
<reference evidence="9 10" key="1">
    <citation type="submission" date="2013-08" db="EMBL/GenBank/DDBJ databases">
        <authorList>
            <person name="Huang J."/>
            <person name="Wang G."/>
        </authorList>
    </citation>
    <scope>NUCLEOTIDE SEQUENCE [LARGE SCALE GENOMIC DNA]</scope>
    <source>
        <strain evidence="9 10">JSM 076056</strain>
    </source>
</reference>
<keyword evidence="2 5" id="KW-0694">RNA-binding</keyword>
<dbReference type="SUPFAM" id="SSF50715">
    <property type="entry name" value="Ribosomal protein L25-like"/>
    <property type="match status" value="1"/>
</dbReference>
<protein>
    <recommendedName>
        <fullName evidence="5">Large ribosomal subunit protein bL25</fullName>
    </recommendedName>
    <alternativeName>
        <fullName evidence="5">General stress protein CTC</fullName>
    </alternativeName>
</protein>